<dbReference type="Proteomes" id="UP000014923">
    <property type="component" value="Unassembled WGS sequence"/>
</dbReference>
<dbReference type="Gene3D" id="3.40.50.10240">
    <property type="entry name" value="Thiamin pyrophosphokinase, catalytic domain"/>
    <property type="match status" value="1"/>
</dbReference>
<proteinExistence type="predicted"/>
<keyword evidence="4" id="KW-0067">ATP-binding</keyword>
<feature type="domain" description="Thiamin pyrophosphokinase thiamin-binding" evidence="6">
    <location>
        <begin position="145"/>
        <end position="204"/>
    </location>
</feature>
<keyword evidence="2" id="KW-0547">Nucleotide-binding</keyword>
<dbReference type="InterPro" id="IPR053149">
    <property type="entry name" value="TPK"/>
</dbReference>
<dbReference type="EC" id="2.7.6.2" evidence="5"/>
<dbReference type="InterPro" id="IPR006282">
    <property type="entry name" value="Thi_PPkinase"/>
</dbReference>
<dbReference type="InterPro" id="IPR007373">
    <property type="entry name" value="Thiamin_PyroPKinase_B1-bd"/>
</dbReference>
<dbReference type="InterPro" id="IPR007371">
    <property type="entry name" value="TPK_catalytic"/>
</dbReference>
<dbReference type="SMART" id="SM00983">
    <property type="entry name" value="TPK_B1_binding"/>
    <property type="match status" value="1"/>
</dbReference>
<dbReference type="GO" id="GO:0016301">
    <property type="term" value="F:kinase activity"/>
    <property type="evidence" value="ECO:0007669"/>
    <property type="project" value="UniProtKB-KW"/>
</dbReference>
<comment type="caution">
    <text evidence="7">The sequence shown here is derived from an EMBL/GenBank/DDBJ whole genome shotgun (WGS) entry which is preliminary data.</text>
</comment>
<dbReference type="PANTHER" id="PTHR41299">
    <property type="entry name" value="THIAMINE PYROPHOSPHOKINASE"/>
    <property type="match status" value="1"/>
</dbReference>
<evidence type="ECO:0000259" key="6">
    <source>
        <dbReference type="SMART" id="SM00983"/>
    </source>
</evidence>
<dbReference type="SUPFAM" id="SSF63862">
    <property type="entry name" value="Thiamin pyrophosphokinase, substrate-binding domain"/>
    <property type="match status" value="1"/>
</dbReference>
<name>R7RRK8_9CLOT</name>
<dbReference type="GO" id="GO:0004788">
    <property type="term" value="F:thiamine diphosphokinase activity"/>
    <property type="evidence" value="ECO:0007669"/>
    <property type="project" value="UniProtKB-UniRule"/>
</dbReference>
<dbReference type="GO" id="GO:0006772">
    <property type="term" value="P:thiamine metabolic process"/>
    <property type="evidence" value="ECO:0007669"/>
    <property type="project" value="UniProtKB-UniRule"/>
</dbReference>
<reference evidence="7" key="1">
    <citation type="submission" date="2013-03" db="EMBL/GenBank/DDBJ databases">
        <title>Draft genome sequence of the hydrogen-ethanol-producing anaerobic alkalithermophilic Caloramator celere.</title>
        <authorList>
            <person name="Ciranna A."/>
            <person name="Larjo A."/>
            <person name="Kivisto A."/>
            <person name="Santala V."/>
            <person name="Roos C."/>
            <person name="Karp M."/>
        </authorList>
    </citation>
    <scope>NUCLEOTIDE SEQUENCE [LARGE SCALE GENOMIC DNA]</scope>
    <source>
        <strain evidence="7">DSM 8682</strain>
    </source>
</reference>
<dbReference type="eggNOG" id="COG1564">
    <property type="taxonomic scope" value="Bacteria"/>
</dbReference>
<dbReference type="InterPro" id="IPR036371">
    <property type="entry name" value="TPK_B1-bd_sf"/>
</dbReference>
<keyword evidence="1 7" id="KW-0808">Transferase</keyword>
<evidence type="ECO:0000256" key="5">
    <source>
        <dbReference type="NCBIfam" id="TIGR01378"/>
    </source>
</evidence>
<organism evidence="7 8">
    <name type="scientific">Thermobrachium celere DSM 8682</name>
    <dbReference type="NCBI Taxonomy" id="941824"/>
    <lineage>
        <taxon>Bacteria</taxon>
        <taxon>Bacillati</taxon>
        <taxon>Bacillota</taxon>
        <taxon>Clostridia</taxon>
        <taxon>Eubacteriales</taxon>
        <taxon>Clostridiaceae</taxon>
        <taxon>Thermobrachium</taxon>
    </lineage>
</organism>
<evidence type="ECO:0000256" key="2">
    <source>
        <dbReference type="ARBA" id="ARBA00022741"/>
    </source>
</evidence>
<dbReference type="AlphaFoldDB" id="R7RRK8"/>
<evidence type="ECO:0000313" key="7">
    <source>
        <dbReference type="EMBL" id="CDF57895.1"/>
    </source>
</evidence>
<dbReference type="Pfam" id="PF04263">
    <property type="entry name" value="TPK_catalytic"/>
    <property type="match status" value="1"/>
</dbReference>
<dbReference type="CDD" id="cd07995">
    <property type="entry name" value="TPK"/>
    <property type="match status" value="1"/>
</dbReference>
<keyword evidence="8" id="KW-1185">Reference proteome</keyword>
<gene>
    <name evidence="7" type="ORF">TCEL_01809</name>
</gene>
<dbReference type="GO" id="GO:0030975">
    <property type="term" value="F:thiamine binding"/>
    <property type="evidence" value="ECO:0007669"/>
    <property type="project" value="InterPro"/>
</dbReference>
<protein>
    <recommendedName>
        <fullName evidence="5">Thiamine diphosphokinase</fullName>
        <ecNumber evidence="5">2.7.6.2</ecNumber>
    </recommendedName>
</protein>
<dbReference type="PANTHER" id="PTHR41299:SF1">
    <property type="entry name" value="THIAMINE PYROPHOSPHOKINASE"/>
    <property type="match status" value="1"/>
</dbReference>
<keyword evidence="3 7" id="KW-0418">Kinase</keyword>
<dbReference type="HOGENOM" id="CLU_044237_1_1_9"/>
<dbReference type="SUPFAM" id="SSF63999">
    <property type="entry name" value="Thiamin pyrophosphokinase, catalytic domain"/>
    <property type="match status" value="1"/>
</dbReference>
<dbReference type="InterPro" id="IPR036759">
    <property type="entry name" value="TPK_catalytic_sf"/>
</dbReference>
<sequence length="211" mass="23179">MKSVIVAHGYSSKDALKKEIEDADLIICSDGGAIYLMEEGYLPNVIIGDLDSINRDAYEYFVEKGVKIITYPREKDFSDTELCIDYALSLGANNICIISGIGSRIDHSLINISLLYKILKRGAYGYIATDSAYIYLCNKVLEITGNEGDVISLVPLTFKVSGINTKGLKYSLEDGTIYLGQSIGVSNEIINEKCSIEIKEGLLVVVKQNIL</sequence>
<evidence type="ECO:0000256" key="3">
    <source>
        <dbReference type="ARBA" id="ARBA00022777"/>
    </source>
</evidence>
<evidence type="ECO:0000313" key="8">
    <source>
        <dbReference type="Proteomes" id="UP000014923"/>
    </source>
</evidence>
<accession>R7RRK8</accession>
<evidence type="ECO:0000256" key="4">
    <source>
        <dbReference type="ARBA" id="ARBA00022840"/>
    </source>
</evidence>
<evidence type="ECO:0000256" key="1">
    <source>
        <dbReference type="ARBA" id="ARBA00022679"/>
    </source>
</evidence>
<dbReference type="EMBL" id="CAVN010000092">
    <property type="protein sequence ID" value="CDF57895.1"/>
    <property type="molecule type" value="Genomic_DNA"/>
</dbReference>
<dbReference type="GO" id="GO:0005524">
    <property type="term" value="F:ATP binding"/>
    <property type="evidence" value="ECO:0007669"/>
    <property type="project" value="UniProtKB-KW"/>
</dbReference>
<dbReference type="NCBIfam" id="TIGR01378">
    <property type="entry name" value="thi_PPkinase"/>
    <property type="match status" value="1"/>
</dbReference>
<dbReference type="Pfam" id="PF04265">
    <property type="entry name" value="TPK_B1_binding"/>
    <property type="match status" value="1"/>
</dbReference>
<dbReference type="GO" id="GO:0009229">
    <property type="term" value="P:thiamine diphosphate biosynthetic process"/>
    <property type="evidence" value="ECO:0007669"/>
    <property type="project" value="InterPro"/>
</dbReference>